<dbReference type="NCBIfam" id="TIGR04056">
    <property type="entry name" value="OMP_RagA_SusC"/>
    <property type="match status" value="1"/>
</dbReference>
<dbReference type="InterPro" id="IPR023996">
    <property type="entry name" value="TonB-dep_OMP_SusC/RagA"/>
</dbReference>
<feature type="signal peptide" evidence="8">
    <location>
        <begin position="1"/>
        <end position="27"/>
    </location>
</feature>
<keyword evidence="4 7" id="KW-0812">Transmembrane</keyword>
<evidence type="ECO:0000259" key="9">
    <source>
        <dbReference type="Pfam" id="PF07715"/>
    </source>
</evidence>
<dbReference type="InterPro" id="IPR012910">
    <property type="entry name" value="Plug_dom"/>
</dbReference>
<feature type="domain" description="TonB-dependent receptor plug" evidence="9">
    <location>
        <begin position="211"/>
        <end position="342"/>
    </location>
</feature>
<evidence type="ECO:0000256" key="8">
    <source>
        <dbReference type="SAM" id="SignalP"/>
    </source>
</evidence>
<sequence length="1126" mass="124041">MKLAPAKALRLCAMLCTMLCLYVSAQAIPPEYKVTLKANQQEMKTVLRAIEDQTGLYFMFNTNMIQMQEKVSIHVQSVKLEDVLQQLFASRGISWSIIQKAIVLKNAAATPAPKKEPVMRAVSGTVSDENGSPLPGATLLIKGTNIGTLSNANGGFVLPGVPASATVLLARFTGFKPLEMPIGDDPIKVTLQRSVSNLDETVVVAYGTTTERSTTGAISVVKGEQIQTLPNRSFDKSLQGLVPGLRISGGTGQPGGGLSNMVLRGISTGTEALGGSTVRNPLIVIDGVPVLQDPFSLMETVDTYTPVSNPLAQINPADIAEISVLKDAAAIALYGSKASNGVIVVTTKKGTVGKATFTFNQQTDFSSRPPAKIRFMDQQEYLKLLYETYRQTDPVRNTDSYIRADLFKKFPYRVNGPDTSFYDATDWKKLLYRDAAVTLANNLSISGGSNTQRYYINLEHTHQDGIARSTGFNRSSLRVNLDNKPANWIKLGVNSTLSYTTQSIADNTEFSSSGIGLTDALSPLIPNRLDNGNYNLLLSWGANAAGSLTTQNPAAANEFNFHRTKAHRALASLTSEISFLRYFSFNTLLGVDFMQTETRKKNSPMFRGPAGFGSLSNYDVRRSGIVSTNTLNFNKLIGRFHHISALLSQEARIQEENNSQISAKATDAYTNPDLNDISSQGYNRASAIQRSSSTKLLSQFGQLEYNFREKYYLSGSWRRDGVSVFGSNNPWANYGSIGGAWIASSERFLQNITPVVNFLKFRGSIGLSGNTAALNSYMAYQQLYNFTYLGKTALVTDGSTPGNPSIEWEKTSQWDAGMQMGLFNNRIYLEADYYYKFTKNLIFSAPLQSFTGFLSVNDNIGDMRNSGIELSLKADVLRNTRLKWNLSANWSRNSNKLIKANGQHFLTLINPLMAIEVGREFSSFYLPVWAGANPDDGKPQWLNAEGKPTGVYTEAAKQFQGQSQPKGFGAVTNTLSWKGLSCLFQFQYQYGGQVYNEQYRNYYSDGQRAYMNAPADVANRWQKPGDVSDNPVRLIGNTQGGFRHSTRYLYKSDYIRLQLVSLSWNFPKHLTDRLLLRSLRVFGQGSNLALWKPASGIDPDQINPGGAVAFSYPNARTWTIGLNTSF</sequence>
<keyword evidence="5 7" id="KW-0472">Membrane</keyword>
<dbReference type="Gene3D" id="2.60.40.1120">
    <property type="entry name" value="Carboxypeptidase-like, regulatory domain"/>
    <property type="match status" value="1"/>
</dbReference>
<dbReference type="InterPro" id="IPR036942">
    <property type="entry name" value="Beta-barrel_TonB_sf"/>
</dbReference>
<dbReference type="InterPro" id="IPR039426">
    <property type="entry name" value="TonB-dep_rcpt-like"/>
</dbReference>
<dbReference type="SUPFAM" id="SSF56935">
    <property type="entry name" value="Porins"/>
    <property type="match status" value="1"/>
</dbReference>
<dbReference type="NCBIfam" id="TIGR04057">
    <property type="entry name" value="SusC_RagA_signa"/>
    <property type="match status" value="1"/>
</dbReference>
<dbReference type="Pfam" id="PF13715">
    <property type="entry name" value="CarbopepD_reg_2"/>
    <property type="match status" value="1"/>
</dbReference>
<dbReference type="SUPFAM" id="SSF49464">
    <property type="entry name" value="Carboxypeptidase regulatory domain-like"/>
    <property type="match status" value="1"/>
</dbReference>
<evidence type="ECO:0000256" key="4">
    <source>
        <dbReference type="ARBA" id="ARBA00022692"/>
    </source>
</evidence>
<dbReference type="InterPro" id="IPR008969">
    <property type="entry name" value="CarboxyPept-like_regulatory"/>
</dbReference>
<name>A0ABZ2Z0E3_9BACT</name>
<dbReference type="Gene3D" id="2.40.170.20">
    <property type="entry name" value="TonB-dependent receptor, beta-barrel domain"/>
    <property type="match status" value="1"/>
</dbReference>
<dbReference type="InterPro" id="IPR037066">
    <property type="entry name" value="Plug_dom_sf"/>
</dbReference>
<evidence type="ECO:0000256" key="5">
    <source>
        <dbReference type="ARBA" id="ARBA00023136"/>
    </source>
</evidence>
<keyword evidence="6 7" id="KW-0998">Cell outer membrane</keyword>
<evidence type="ECO:0000313" key="10">
    <source>
        <dbReference type="EMBL" id="WZN45239.1"/>
    </source>
</evidence>
<evidence type="ECO:0000256" key="7">
    <source>
        <dbReference type="PROSITE-ProRule" id="PRU01360"/>
    </source>
</evidence>
<dbReference type="EMBL" id="CP150096">
    <property type="protein sequence ID" value="WZN45239.1"/>
    <property type="molecule type" value="Genomic_DNA"/>
</dbReference>
<feature type="chain" id="PRO_5047353737" evidence="8">
    <location>
        <begin position="28"/>
        <end position="1126"/>
    </location>
</feature>
<dbReference type="PROSITE" id="PS52016">
    <property type="entry name" value="TONB_DEPENDENT_REC_3"/>
    <property type="match status" value="1"/>
</dbReference>
<comment type="similarity">
    <text evidence="7">Belongs to the TonB-dependent receptor family.</text>
</comment>
<keyword evidence="3 7" id="KW-1134">Transmembrane beta strand</keyword>
<evidence type="ECO:0000256" key="1">
    <source>
        <dbReference type="ARBA" id="ARBA00004571"/>
    </source>
</evidence>
<evidence type="ECO:0000256" key="3">
    <source>
        <dbReference type="ARBA" id="ARBA00022452"/>
    </source>
</evidence>
<proteinExistence type="inferred from homology"/>
<evidence type="ECO:0000256" key="2">
    <source>
        <dbReference type="ARBA" id="ARBA00022448"/>
    </source>
</evidence>
<protein>
    <submittedName>
        <fullName evidence="10">SusC/RagA family TonB-linked outer membrane protein</fullName>
    </submittedName>
</protein>
<evidence type="ECO:0000313" key="11">
    <source>
        <dbReference type="Proteomes" id="UP001449657"/>
    </source>
</evidence>
<comment type="subcellular location">
    <subcellularLocation>
        <location evidence="1 7">Cell outer membrane</location>
        <topology evidence="1 7">Multi-pass membrane protein</topology>
    </subcellularLocation>
</comment>
<reference evidence="10 11" key="1">
    <citation type="submission" date="2024-03" db="EMBL/GenBank/DDBJ databases">
        <title>Chitinophaga caseinilytica sp. nov., a casein hydrolysing bacterium isolated from forest soil.</title>
        <authorList>
            <person name="Lee D.S."/>
            <person name="Han D.M."/>
            <person name="Baek J.H."/>
            <person name="Choi D.G."/>
            <person name="Jeon J.H."/>
            <person name="Jeon C.O."/>
        </authorList>
    </citation>
    <scope>NUCLEOTIDE SEQUENCE [LARGE SCALE GENOMIC DNA]</scope>
    <source>
        <strain evidence="10 11">KACC 19118</strain>
    </source>
</reference>
<dbReference type="Gene3D" id="2.170.130.10">
    <property type="entry name" value="TonB-dependent receptor, plug domain"/>
    <property type="match status" value="1"/>
</dbReference>
<dbReference type="InterPro" id="IPR023997">
    <property type="entry name" value="TonB-dep_OMP_SusC/RagA_CS"/>
</dbReference>
<keyword evidence="2 7" id="KW-0813">Transport</keyword>
<keyword evidence="8" id="KW-0732">Signal</keyword>
<gene>
    <name evidence="10" type="ORF">WJU22_20275</name>
</gene>
<evidence type="ECO:0000256" key="6">
    <source>
        <dbReference type="ARBA" id="ARBA00023237"/>
    </source>
</evidence>
<organism evidence="10 11">
    <name type="scientific">Chitinophaga caseinilytica</name>
    <dbReference type="NCBI Taxonomy" id="2267521"/>
    <lineage>
        <taxon>Bacteria</taxon>
        <taxon>Pseudomonadati</taxon>
        <taxon>Bacteroidota</taxon>
        <taxon>Chitinophagia</taxon>
        <taxon>Chitinophagales</taxon>
        <taxon>Chitinophagaceae</taxon>
        <taxon>Chitinophaga</taxon>
    </lineage>
</organism>
<dbReference type="Pfam" id="PF07715">
    <property type="entry name" value="Plug"/>
    <property type="match status" value="1"/>
</dbReference>
<accession>A0ABZ2Z0E3</accession>
<keyword evidence="11" id="KW-1185">Reference proteome</keyword>
<dbReference type="RefSeq" id="WP_341839993.1">
    <property type="nucleotide sequence ID" value="NZ_CP149792.1"/>
</dbReference>
<dbReference type="Proteomes" id="UP001449657">
    <property type="component" value="Chromosome"/>
</dbReference>